<dbReference type="AlphaFoldDB" id="D8IWB7"/>
<evidence type="ECO:0000313" key="9">
    <source>
        <dbReference type="Proteomes" id="UP000000329"/>
    </source>
</evidence>
<evidence type="ECO:0000256" key="3">
    <source>
        <dbReference type="PROSITE-ProRule" id="PRU00284"/>
    </source>
</evidence>
<dbReference type="eggNOG" id="COG0840">
    <property type="taxonomic scope" value="Bacteria"/>
</dbReference>
<dbReference type="PANTHER" id="PTHR43531:SF11">
    <property type="entry name" value="METHYL-ACCEPTING CHEMOTAXIS PROTEIN 3"/>
    <property type="match status" value="1"/>
</dbReference>
<evidence type="ECO:0000256" key="4">
    <source>
        <dbReference type="SAM" id="Coils"/>
    </source>
</evidence>
<dbReference type="SUPFAM" id="SSF58104">
    <property type="entry name" value="Methyl-accepting chemotaxis protein (MCP) signaling domain"/>
    <property type="match status" value="1"/>
</dbReference>
<keyword evidence="5" id="KW-1133">Transmembrane helix</keyword>
<feature type="domain" description="Methyl-accepting transducer" evidence="6">
    <location>
        <begin position="300"/>
        <end position="529"/>
    </location>
</feature>
<dbReference type="InterPro" id="IPR004089">
    <property type="entry name" value="MCPsignal_dom"/>
</dbReference>
<dbReference type="PROSITE" id="PS50885">
    <property type="entry name" value="HAMP"/>
    <property type="match status" value="1"/>
</dbReference>
<dbReference type="PANTHER" id="PTHR43531">
    <property type="entry name" value="PROTEIN ICFG"/>
    <property type="match status" value="1"/>
</dbReference>
<keyword evidence="9" id="KW-1185">Reference proteome</keyword>
<feature type="transmembrane region" description="Helical" evidence="5">
    <location>
        <begin position="219"/>
        <end position="242"/>
    </location>
</feature>
<dbReference type="PRINTS" id="PR00260">
    <property type="entry name" value="CHEMTRNSDUCR"/>
</dbReference>
<dbReference type="InterPro" id="IPR051310">
    <property type="entry name" value="MCP_chemotaxis"/>
</dbReference>
<feature type="domain" description="HAMP" evidence="7">
    <location>
        <begin position="243"/>
        <end position="295"/>
    </location>
</feature>
<dbReference type="InterPro" id="IPR003660">
    <property type="entry name" value="HAMP_dom"/>
</dbReference>
<keyword evidence="5" id="KW-0472">Membrane</keyword>
<gene>
    <name evidence="8" type="ordered locus">Hsero_2438</name>
</gene>
<dbReference type="EMBL" id="CP002039">
    <property type="protein sequence ID" value="ADJ63937.1"/>
    <property type="molecule type" value="Genomic_DNA"/>
</dbReference>
<keyword evidence="1" id="KW-0145">Chemotaxis</keyword>
<dbReference type="HOGENOM" id="CLU_000445_107_16_4"/>
<evidence type="ECO:0000259" key="7">
    <source>
        <dbReference type="PROSITE" id="PS50885"/>
    </source>
</evidence>
<protein>
    <submittedName>
        <fullName evidence="8">Methyl-accepting chemotaxis transducer transmembrane protein</fullName>
    </submittedName>
</protein>
<dbReference type="RefSeq" id="WP_013234416.1">
    <property type="nucleotide sequence ID" value="NC_014323.1"/>
</dbReference>
<reference evidence="8 9" key="1">
    <citation type="submission" date="2010-04" db="EMBL/GenBank/DDBJ databases">
        <title>The genome of Herbaspirillum seropedicae SmR1, an endophytic, nitrogen-fixing, plant-growth promoting beta-Proteobacteria.</title>
        <authorList>
            <person name="Pedrosa F.O."/>
            <person name="Monteiro R.A."/>
            <person name="Wassem R."/>
            <person name="Cruz L.M."/>
            <person name="Ayub R.A."/>
            <person name="Colauto N.B."/>
            <person name="Fernandez M.A."/>
            <person name="Fungaro M.H.P."/>
            <person name="Grisard E.C."/>
            <person name="Hungria M."/>
            <person name="Madeira H.M.F."/>
            <person name="Nodari R.O."/>
            <person name="Osaku C.A."/>
            <person name="Petzl-Erler M.L."/>
            <person name="Terenzi H."/>
            <person name="Vieira L.G.E."/>
            <person name="Almeida M.I.M."/>
            <person name="Alves L.R."/>
            <person name="Arantes O.M.N."/>
            <person name="Balsanelli E."/>
            <person name="Barcellos F.G."/>
            <person name="Baura V.A."/>
            <person name="Binde D.R."/>
            <person name="Campo R.J."/>
            <person name="Chubatsu L.S."/>
            <person name="Chueire L.M.O."/>
            <person name="Ciferri R.R."/>
            <person name="Correa L.C."/>
            <person name="da Conceicao Silva J.L."/>
            <person name="Dabul A.N.G."/>
            <person name="Dambros B.P."/>
            <person name="Faoro H."/>
            <person name="Favetti A."/>
            <person name="Friedermann G."/>
            <person name="Furlaneto M.C."/>
            <person name="Gasques L.S."/>
            <person name="Gimenes C.C.T."/>
            <person name="Gioppo N.M.R."/>
            <person name="Glienke-Blanco C."/>
            <person name="Godoy L.P."/>
            <person name="Guerra M.P."/>
            <person name="Karp S."/>
            <person name="Kava-Cordeiro V."/>
            <person name="Margarido V.P."/>
            <person name="Mathioni S.M."/>
            <person name="Menck-Soares M.A."/>
            <person name="Murace N.K."/>
            <person name="Nicolas M.F."/>
            <person name="Oliveira C.E.C."/>
            <person name="Pagnan N.A.B."/>
            <person name="Pamphile J.A."/>
            <person name="Patussi E.V."/>
            <person name="Pereira L.F.P."/>
            <person name="Pereira-Ferrari L."/>
            <person name="Pinto F.G.S."/>
            <person name="Precoma C."/>
            <person name="Prioli A.J."/>
            <person name="Prioli S.M.A.P."/>
            <person name="Raittz R.T."/>
            <person name="Ramos H.J.O."/>
            <person name="Ribeiro E.M.S.F."/>
            <person name="Rigo L.U."/>
            <person name="Rocha C.L.M.S.C."/>
            <person name="Rocha S.N."/>
            <person name="Santos K."/>
            <person name="Satori D."/>
            <person name="Silva A.G."/>
            <person name="Simao R.C.G."/>
            <person name="Soares M.A.M."/>
            <person name="Souza E.M."/>
            <person name="Steffens M.B.R."/>
            <person name="Steindel M."/>
            <person name="Tadra-Sfeir M.Z."/>
            <person name="Takahashi E.K."/>
            <person name="Torres R.A."/>
            <person name="Valle J.S."/>
            <person name="Vernal J.I."/>
            <person name="Vilas-Boas L.A."/>
            <person name="Watanabe M.A.E."/>
            <person name="Weiss V.A."/>
            <person name="Yates M.A."/>
            <person name="Souza E.M."/>
        </authorList>
    </citation>
    <scope>NUCLEOTIDE SEQUENCE [LARGE SCALE GENOMIC DNA]</scope>
    <source>
        <strain evidence="8 9">SmR1</strain>
    </source>
</reference>
<keyword evidence="5 8" id="KW-0812">Transmembrane</keyword>
<dbReference type="GO" id="GO:0016020">
    <property type="term" value="C:membrane"/>
    <property type="evidence" value="ECO:0007669"/>
    <property type="project" value="InterPro"/>
</dbReference>
<dbReference type="Pfam" id="PF00015">
    <property type="entry name" value="MCPsignal"/>
    <property type="match status" value="1"/>
</dbReference>
<feature type="coiled-coil region" evidence="4">
    <location>
        <begin position="518"/>
        <end position="545"/>
    </location>
</feature>
<dbReference type="GeneID" id="93181266"/>
<dbReference type="KEGG" id="hse:Hsero_2438"/>
<evidence type="ECO:0000256" key="2">
    <source>
        <dbReference type="ARBA" id="ARBA00029447"/>
    </source>
</evidence>
<accession>D8IWB7</accession>
<keyword evidence="3" id="KW-0807">Transducer</keyword>
<dbReference type="GO" id="GO:0006935">
    <property type="term" value="P:chemotaxis"/>
    <property type="evidence" value="ECO:0007669"/>
    <property type="project" value="UniProtKB-KW"/>
</dbReference>
<dbReference type="InterPro" id="IPR004090">
    <property type="entry name" value="Chemotax_Me-accpt_rcpt"/>
</dbReference>
<evidence type="ECO:0000256" key="5">
    <source>
        <dbReference type="SAM" id="Phobius"/>
    </source>
</evidence>
<proteinExistence type="inferred from homology"/>
<dbReference type="GO" id="GO:0004888">
    <property type="term" value="F:transmembrane signaling receptor activity"/>
    <property type="evidence" value="ECO:0007669"/>
    <property type="project" value="InterPro"/>
</dbReference>
<dbReference type="PROSITE" id="PS50111">
    <property type="entry name" value="CHEMOTAXIS_TRANSDUC_2"/>
    <property type="match status" value="1"/>
</dbReference>
<evidence type="ECO:0000256" key="1">
    <source>
        <dbReference type="ARBA" id="ARBA00022500"/>
    </source>
</evidence>
<evidence type="ECO:0000313" key="8">
    <source>
        <dbReference type="EMBL" id="ADJ63937.1"/>
    </source>
</evidence>
<keyword evidence="4" id="KW-0175">Coiled coil</keyword>
<dbReference type="STRING" id="757424.Hsero_2438"/>
<dbReference type="Gene3D" id="1.10.287.950">
    <property type="entry name" value="Methyl-accepting chemotaxis protein"/>
    <property type="match status" value="1"/>
</dbReference>
<dbReference type="SMART" id="SM00283">
    <property type="entry name" value="MA"/>
    <property type="match status" value="1"/>
</dbReference>
<name>D8IWB7_HERSS</name>
<evidence type="ECO:0000259" key="6">
    <source>
        <dbReference type="PROSITE" id="PS50111"/>
    </source>
</evidence>
<dbReference type="Proteomes" id="UP000000329">
    <property type="component" value="Chromosome"/>
</dbReference>
<organism evidence="8 9">
    <name type="scientific">Herbaspirillum seropedicae (strain SmR1)</name>
    <dbReference type="NCBI Taxonomy" id="757424"/>
    <lineage>
        <taxon>Bacteria</taxon>
        <taxon>Pseudomonadati</taxon>
        <taxon>Pseudomonadota</taxon>
        <taxon>Betaproteobacteria</taxon>
        <taxon>Burkholderiales</taxon>
        <taxon>Oxalobacteraceae</taxon>
        <taxon>Herbaspirillum</taxon>
    </lineage>
</organism>
<dbReference type="GO" id="GO:0007165">
    <property type="term" value="P:signal transduction"/>
    <property type="evidence" value="ECO:0007669"/>
    <property type="project" value="UniProtKB-KW"/>
</dbReference>
<sequence length="559" mass="59592">MSILHRFSVRQALRGLVALVAVLVVMWGTATVYAERARQALAQAQETRFTALALAAEFRQGVDDLAQLARSYVVSGEPRLLEQHQAVLDIRDGQRARPQQYGRVYWDLVGADGQPPRPDSTVAVSLRKLMEQAGYSPAELARLDEAWLMSDALASTERRAMQEMQGDAGARGPAQQMLHGDGYQLHRTSILQAFDDMVGLLEQRTAREVALAQLLAQRLAWLSTLLAVAVVVILAVSLRLLYRGSAGPLAQATSMLAQLARGDLSDSAPVRARGQVAALLDALQRLRKAIVRLVKGVHAGAAAIQNAAGDMAAGTEHVVARTEEQAQALLQAAASMQQLAGTVQQHTAHTHQASRLARRACEVVRRSAAEVEQVASAMAAIKASSARITDLGGLIDSIAVQSKLLGASASLAGCGSGVGGRTLSSVAQDVSALAQRTASAAAEFKSLTETALQQIQNGSRKAVQAEGAMREAVYSVERVSQLIGQIAEVNLEQTSGIDQVVQVLRQVQLLTQQNGLLLQQTTSAARALNEQTEQLTQAAAEFRLEAGYEDGCMVIDMPA</sequence>
<dbReference type="OrthoDB" id="2489132at2"/>
<comment type="similarity">
    <text evidence="2">Belongs to the methyl-accepting chemotaxis (MCP) protein family.</text>
</comment>